<dbReference type="Proteomes" id="UP000287651">
    <property type="component" value="Unassembled WGS sequence"/>
</dbReference>
<evidence type="ECO:0000313" key="6">
    <source>
        <dbReference type="EMBL" id="RRT74472.1"/>
    </source>
</evidence>
<keyword evidence="4" id="KW-0804">Transcription</keyword>
<comment type="caution">
    <text evidence="6">The sequence shown here is derived from an EMBL/GenBank/DDBJ whole genome shotgun (WGS) entry which is preliminary data.</text>
</comment>
<keyword evidence="3" id="KW-0238">DNA-binding</keyword>
<dbReference type="SUPFAM" id="SSF101936">
    <property type="entry name" value="DNA-binding pseudobarrel domain"/>
    <property type="match status" value="1"/>
</dbReference>
<evidence type="ECO:0000313" key="7">
    <source>
        <dbReference type="Proteomes" id="UP000287651"/>
    </source>
</evidence>
<accession>A0A427AE43</accession>
<proteinExistence type="predicted"/>
<dbReference type="AlphaFoldDB" id="A0A427AE43"/>
<dbReference type="EMBL" id="AMZH03002762">
    <property type="protein sequence ID" value="RRT74472.1"/>
    <property type="molecule type" value="Genomic_DNA"/>
</dbReference>
<evidence type="ECO:0000256" key="1">
    <source>
        <dbReference type="ARBA" id="ARBA00004123"/>
    </source>
</evidence>
<keyword evidence="5" id="KW-0539">Nucleus</keyword>
<evidence type="ECO:0000256" key="2">
    <source>
        <dbReference type="ARBA" id="ARBA00023015"/>
    </source>
</evidence>
<sequence length="88" mass="10033">MLSFCLRLQKSTVTFPLGSDSDPLKLPKWLPSQKDKRHERNIVTLQDPSDRLWPVMYHESIKFIGFANGCKDSTIANNIQQGNLCSIL</sequence>
<name>A0A427AE43_ENSVE</name>
<protein>
    <submittedName>
        <fullName evidence="6">Uncharacterized protein</fullName>
    </submittedName>
</protein>
<evidence type="ECO:0000256" key="4">
    <source>
        <dbReference type="ARBA" id="ARBA00023163"/>
    </source>
</evidence>
<dbReference type="GO" id="GO:0003677">
    <property type="term" value="F:DNA binding"/>
    <property type="evidence" value="ECO:0007669"/>
    <property type="project" value="UniProtKB-KW"/>
</dbReference>
<evidence type="ECO:0000256" key="5">
    <source>
        <dbReference type="ARBA" id="ARBA00023242"/>
    </source>
</evidence>
<gene>
    <name evidence="6" type="ORF">B296_00031427</name>
</gene>
<dbReference type="InterPro" id="IPR015300">
    <property type="entry name" value="DNA-bd_pseudobarrel_sf"/>
</dbReference>
<reference evidence="6 7" key="1">
    <citation type="journal article" date="2014" name="Agronomy (Basel)">
        <title>A Draft Genome Sequence for Ensete ventricosum, the Drought-Tolerant Tree Against Hunger.</title>
        <authorList>
            <person name="Harrison J."/>
            <person name="Moore K.A."/>
            <person name="Paszkiewicz K."/>
            <person name="Jones T."/>
            <person name="Grant M."/>
            <person name="Ambacheew D."/>
            <person name="Muzemil S."/>
            <person name="Studholme D.J."/>
        </authorList>
    </citation>
    <scope>NUCLEOTIDE SEQUENCE [LARGE SCALE GENOMIC DNA]</scope>
</reference>
<keyword evidence="2" id="KW-0805">Transcription regulation</keyword>
<comment type="subcellular location">
    <subcellularLocation>
        <location evidence="1">Nucleus</location>
    </subcellularLocation>
</comment>
<evidence type="ECO:0000256" key="3">
    <source>
        <dbReference type="ARBA" id="ARBA00023125"/>
    </source>
</evidence>
<dbReference type="Gene3D" id="2.40.330.10">
    <property type="entry name" value="DNA-binding pseudobarrel domain"/>
    <property type="match status" value="1"/>
</dbReference>
<dbReference type="GO" id="GO:0005634">
    <property type="term" value="C:nucleus"/>
    <property type="evidence" value="ECO:0007669"/>
    <property type="project" value="UniProtKB-SubCell"/>
</dbReference>
<organism evidence="6 7">
    <name type="scientific">Ensete ventricosum</name>
    <name type="common">Abyssinian banana</name>
    <name type="synonym">Musa ensete</name>
    <dbReference type="NCBI Taxonomy" id="4639"/>
    <lineage>
        <taxon>Eukaryota</taxon>
        <taxon>Viridiplantae</taxon>
        <taxon>Streptophyta</taxon>
        <taxon>Embryophyta</taxon>
        <taxon>Tracheophyta</taxon>
        <taxon>Spermatophyta</taxon>
        <taxon>Magnoliopsida</taxon>
        <taxon>Liliopsida</taxon>
        <taxon>Zingiberales</taxon>
        <taxon>Musaceae</taxon>
        <taxon>Ensete</taxon>
    </lineage>
</organism>